<dbReference type="Gene3D" id="1.10.10.10">
    <property type="entry name" value="Winged helix-like DNA-binding domain superfamily/Winged helix DNA-binding domain"/>
    <property type="match status" value="1"/>
</dbReference>
<dbReference type="PATRIC" id="fig|405444.3.peg.428"/>
<keyword evidence="3" id="KW-0804">Transcription</keyword>
<evidence type="ECO:0000259" key="4">
    <source>
        <dbReference type="PROSITE" id="PS51071"/>
    </source>
</evidence>
<dbReference type="OrthoDB" id="8582409at2"/>
<dbReference type="InterPro" id="IPR035472">
    <property type="entry name" value="RpiR-like_SIS"/>
</dbReference>
<dbReference type="SUPFAM" id="SSF46689">
    <property type="entry name" value="Homeodomain-like"/>
    <property type="match status" value="1"/>
</dbReference>
<dbReference type="InterPro" id="IPR036388">
    <property type="entry name" value="WH-like_DNA-bd_sf"/>
</dbReference>
<dbReference type="Pfam" id="PF01380">
    <property type="entry name" value="SIS"/>
    <property type="match status" value="1"/>
</dbReference>
<reference evidence="6 7" key="1">
    <citation type="submission" date="2015-05" db="EMBL/GenBank/DDBJ databases">
        <title>Genome sequencing and analysis of members of genus Stenotrophomonas.</title>
        <authorList>
            <person name="Patil P.P."/>
            <person name="Midha S."/>
            <person name="Patil P.B."/>
        </authorList>
    </citation>
    <scope>NUCLEOTIDE SEQUENCE [LARGE SCALE GENOMIC DNA]</scope>
    <source>
        <strain evidence="6 7">DSM 18929</strain>
    </source>
</reference>
<evidence type="ECO:0000313" key="7">
    <source>
        <dbReference type="Proteomes" id="UP000050864"/>
    </source>
</evidence>
<dbReference type="Proteomes" id="UP000050864">
    <property type="component" value="Unassembled WGS sequence"/>
</dbReference>
<protein>
    <submittedName>
        <fullName evidence="6">RpiR family transcriptional regulator</fullName>
    </submittedName>
</protein>
<dbReference type="InterPro" id="IPR047640">
    <property type="entry name" value="RpiR-like"/>
</dbReference>
<dbReference type="STRING" id="405444.ABB26_07100"/>
<dbReference type="PANTHER" id="PTHR30514:SF1">
    <property type="entry name" value="HTH-TYPE TRANSCRIPTIONAL REGULATOR HEXR-RELATED"/>
    <property type="match status" value="1"/>
</dbReference>
<name>A0A0R0C4U6_9GAMM</name>
<dbReference type="InterPro" id="IPR000281">
    <property type="entry name" value="HTH_RpiR"/>
</dbReference>
<evidence type="ECO:0000256" key="2">
    <source>
        <dbReference type="ARBA" id="ARBA00023125"/>
    </source>
</evidence>
<dbReference type="SUPFAM" id="SSF53697">
    <property type="entry name" value="SIS domain"/>
    <property type="match status" value="1"/>
</dbReference>
<feature type="domain" description="HTH rpiR-type" evidence="4">
    <location>
        <begin position="6"/>
        <end position="82"/>
    </location>
</feature>
<dbReference type="PANTHER" id="PTHR30514">
    <property type="entry name" value="GLUCOKINASE"/>
    <property type="match status" value="1"/>
</dbReference>
<sequence>MSQNTFDIVYELRQRRHEFSPVEARIAAAILADVDAAAQYGVSELAERAEVSAAAISRFAKALGCEHVRELRARLASASAVGKRFLEQQNAPPVSALYAQICDDIQESLRHNIANLKEDVVQGLADALCSARMIHIFGLGGCSTVFAQEMQSRLVRFGRPVAACSDALMMKIIAATLGPDDLVLALSVSGITPEIVSAVDIARTYGARVGAITQANTELSERSDWLLPIQIEETDFVFKPSASRYAMMLAIDVLATTTALNGANANHEHLRRIKLALDRHRGGDSRLPLGD</sequence>
<dbReference type="PROSITE" id="PS51464">
    <property type="entry name" value="SIS"/>
    <property type="match status" value="1"/>
</dbReference>
<dbReference type="CDD" id="cd05013">
    <property type="entry name" value="SIS_RpiR"/>
    <property type="match status" value="1"/>
</dbReference>
<keyword evidence="1" id="KW-0805">Transcription regulation</keyword>
<dbReference type="InterPro" id="IPR009057">
    <property type="entry name" value="Homeodomain-like_sf"/>
</dbReference>
<evidence type="ECO:0000256" key="1">
    <source>
        <dbReference type="ARBA" id="ARBA00023015"/>
    </source>
</evidence>
<gene>
    <name evidence="6" type="ORF">ABB26_07100</name>
</gene>
<dbReference type="GO" id="GO:1901135">
    <property type="term" value="P:carbohydrate derivative metabolic process"/>
    <property type="evidence" value="ECO:0007669"/>
    <property type="project" value="InterPro"/>
</dbReference>
<dbReference type="GO" id="GO:0003700">
    <property type="term" value="F:DNA-binding transcription factor activity"/>
    <property type="evidence" value="ECO:0007669"/>
    <property type="project" value="InterPro"/>
</dbReference>
<dbReference type="Gene3D" id="3.40.50.10490">
    <property type="entry name" value="Glucose-6-phosphate isomerase like protein, domain 1"/>
    <property type="match status" value="1"/>
</dbReference>
<keyword evidence="2" id="KW-0238">DNA-binding</keyword>
<dbReference type="EMBL" id="LDJI01000012">
    <property type="protein sequence ID" value="KRG64780.1"/>
    <property type="molecule type" value="Genomic_DNA"/>
</dbReference>
<dbReference type="GO" id="GO:0097367">
    <property type="term" value="F:carbohydrate derivative binding"/>
    <property type="evidence" value="ECO:0007669"/>
    <property type="project" value="InterPro"/>
</dbReference>
<proteinExistence type="predicted"/>
<keyword evidence="7" id="KW-1185">Reference proteome</keyword>
<dbReference type="InterPro" id="IPR001347">
    <property type="entry name" value="SIS_dom"/>
</dbReference>
<dbReference type="PROSITE" id="PS51071">
    <property type="entry name" value="HTH_RPIR"/>
    <property type="match status" value="1"/>
</dbReference>
<accession>A0A0R0C4U6</accession>
<dbReference type="RefSeq" id="WP_057632976.1">
    <property type="nucleotide sequence ID" value="NZ_LDJI01000012.1"/>
</dbReference>
<dbReference type="GO" id="GO:0003677">
    <property type="term" value="F:DNA binding"/>
    <property type="evidence" value="ECO:0007669"/>
    <property type="project" value="UniProtKB-KW"/>
</dbReference>
<dbReference type="AlphaFoldDB" id="A0A0R0C4U6"/>
<comment type="caution">
    <text evidence="6">The sequence shown here is derived from an EMBL/GenBank/DDBJ whole genome shotgun (WGS) entry which is preliminary data.</text>
</comment>
<feature type="domain" description="SIS" evidence="5">
    <location>
        <begin position="124"/>
        <end position="264"/>
    </location>
</feature>
<evidence type="ECO:0000256" key="3">
    <source>
        <dbReference type="ARBA" id="ARBA00023163"/>
    </source>
</evidence>
<evidence type="ECO:0000259" key="5">
    <source>
        <dbReference type="PROSITE" id="PS51464"/>
    </source>
</evidence>
<dbReference type="InterPro" id="IPR046348">
    <property type="entry name" value="SIS_dom_sf"/>
</dbReference>
<dbReference type="Pfam" id="PF01418">
    <property type="entry name" value="HTH_6"/>
    <property type="match status" value="1"/>
</dbReference>
<evidence type="ECO:0000313" key="6">
    <source>
        <dbReference type="EMBL" id="KRG64780.1"/>
    </source>
</evidence>
<organism evidence="6 7">
    <name type="scientific">Stenotrophomonas humi</name>
    <dbReference type="NCBI Taxonomy" id="405444"/>
    <lineage>
        <taxon>Bacteria</taxon>
        <taxon>Pseudomonadati</taxon>
        <taxon>Pseudomonadota</taxon>
        <taxon>Gammaproteobacteria</taxon>
        <taxon>Lysobacterales</taxon>
        <taxon>Lysobacteraceae</taxon>
        <taxon>Stenotrophomonas</taxon>
    </lineage>
</organism>